<keyword evidence="2" id="KW-1185">Reference proteome</keyword>
<evidence type="ECO:0000313" key="1">
    <source>
        <dbReference type="EMBL" id="KAB2100480.1"/>
    </source>
</evidence>
<dbReference type="Proteomes" id="UP000293547">
    <property type="component" value="Unassembled WGS sequence"/>
</dbReference>
<name>A0ACB6F7Z1_9PLEO</name>
<accession>A0ACB6F7Z1</accession>
<sequence>MPTMSPFHKRWFRKHFPRKTTKSTQITAYPPPQYEPLNPTSKEIRVLDVAPGVGDAIVECTMRRISLLDDPVPVYETISYCWGPPRAPSTIKLNGDLTSVPASSEAAIRRMRLSDRPRTLWIDAICIDQSSVTERSAQVAFMSAVYRAGMRNLVYLGEDDGMAERGVKTVQDVVTDMRTATNDLTMLAQTIFVKETGAHVTSAEGFNQDIDFEALDVFFGLEWFR</sequence>
<reference evidence="1 2" key="1">
    <citation type="journal article" date="2019" name="bioRxiv">
        <title>Genomics, evolutionary history and diagnostics of the Alternaria alternata species group including apple and Asian pear pathotypes.</title>
        <authorList>
            <person name="Armitage A.D."/>
            <person name="Cockerton H.M."/>
            <person name="Sreenivasaprasad S."/>
            <person name="Woodhall J.W."/>
            <person name="Lane C.R."/>
            <person name="Harrison R.J."/>
            <person name="Clarkson J.P."/>
        </authorList>
    </citation>
    <scope>NUCLEOTIDE SEQUENCE [LARGE SCALE GENOMIC DNA]</scope>
    <source>
        <strain evidence="1 2">FERA 650</strain>
    </source>
</reference>
<proteinExistence type="predicted"/>
<organism evidence="1 2">
    <name type="scientific">Alternaria gaisen</name>
    <dbReference type="NCBI Taxonomy" id="167740"/>
    <lineage>
        <taxon>Eukaryota</taxon>
        <taxon>Fungi</taxon>
        <taxon>Dikarya</taxon>
        <taxon>Ascomycota</taxon>
        <taxon>Pezizomycotina</taxon>
        <taxon>Dothideomycetes</taxon>
        <taxon>Pleosporomycetidae</taxon>
        <taxon>Pleosporales</taxon>
        <taxon>Pleosporineae</taxon>
        <taxon>Pleosporaceae</taxon>
        <taxon>Alternaria</taxon>
        <taxon>Alternaria sect. Alternaria</taxon>
    </lineage>
</organism>
<gene>
    <name evidence="1" type="ORF">AG0111_0g11323</name>
</gene>
<dbReference type="EMBL" id="PDWZ02000013">
    <property type="protein sequence ID" value="KAB2100480.1"/>
    <property type="molecule type" value="Genomic_DNA"/>
</dbReference>
<protein>
    <submittedName>
        <fullName evidence="1">Uncharacterized protein</fullName>
    </submittedName>
</protein>
<comment type="caution">
    <text evidence="1">The sequence shown here is derived from an EMBL/GenBank/DDBJ whole genome shotgun (WGS) entry which is preliminary data.</text>
</comment>
<evidence type="ECO:0000313" key="2">
    <source>
        <dbReference type="Proteomes" id="UP000293547"/>
    </source>
</evidence>